<feature type="coiled-coil region" evidence="1">
    <location>
        <begin position="1244"/>
        <end position="1271"/>
    </location>
</feature>
<keyword evidence="4" id="KW-1185">Reference proteome</keyword>
<feature type="compositionally biased region" description="Polar residues" evidence="2">
    <location>
        <begin position="545"/>
        <end position="556"/>
    </location>
</feature>
<dbReference type="InParanoid" id="I7M664"/>
<evidence type="ECO:0000313" key="4">
    <source>
        <dbReference type="Proteomes" id="UP000009168"/>
    </source>
</evidence>
<feature type="coiled-coil region" evidence="1">
    <location>
        <begin position="340"/>
        <end position="460"/>
    </location>
</feature>
<sequence length="1296" mass="153641">MIGNQQEQNADSKEEEDLFFSRVMEYTNSKLQHQTQGNQVFFRSFSMSPNRFSQRENLPNQKSLRNFIPSSSAQTGGFFTSRQNQQKRDYIQQLISSSQNSKEYFQKVNQTNGNINKIQTTDVDKENYSKKDSEQKAILFQTPNQQITNKSQGDNDAINFGDEKQFCINSKQTSVIGEQKIYFAQKIQDYTQELKDLIKSVQENNSIETVHNKLIREMIQKQFRNVEAIPVESYYESIQEFKDYFQSQLHEIQKCIQQVTNSNKQIKQYEDKLKAFVEESNLQNNISENNDYNSFNFQDNIQQHSFNPNQQQSSIQVQSLNSKDELNNGVLQDSIQKGYINNLNQVSKQLQLQVEKLLMQLQKQFEQKDEEIDFLLEQQSIERQDYQRQINLKQEEINIVLQNHNHLSNIYREKVQSLEQMNVSLQNRIEDILFLGQKREQSLQEEVNQLREVVKTLEKYLQLPVNQQKLSKNQFVDDVCCSKCGSTQIIYMQKINFQEKQYQGEHFSEKSSQQLEVKRQGIIKQPIILTQSHFEKNLEQIQPINQLDQNTTSTDDNSAKKSKQNRSIFLKKSQTPSNIMKKQFFVDSQLSDKKERPIALDQQSYQDIPVQLNNFQNVEQYQSCKQLLDNKQLLCSDMQITYNDLQKEFQELKMTPFNIKIDVLSEYFTKILNCLQQEIYAKNNSILYDQIKEFNKQMVVQIENFYQKLNLFSESFDQKVEGFKQRVEQFENLTKYPKVSKNQIMCNQSNQEIKSQINLNENNQTVSKEEFNSFLKDKIQQQNANLQLKTFNLEYLEKSFSEINQFIEKILQDNQGQIKEFKLPQEVTIKLQQNIDRLLSIQANTQGEKDHNDIHRYYQNVNQTDKQYFIQSQQQNLINNDKSDLTNYLRIEDSNQDHELQYQDDLKVNFQQAELLGNRDHIKFNDKILDNSQLKNDGMNMNILNNISIQTSQQSSHQLMELQKEKSTYSENQSQQTSNKKSNIFKQNNNKIFQAKLIKENKQIQQDINQLINVQLTLIQQECREILYKVNEKFALFTQQSSQFNDFSEFYKILSQILEELKVCKMNDQKRYSLDAKVNEAIMKENSILKNQLQEQKEYYDKELESAIQNLILHQEFFEEKKKIYENMNQQYKASISLFNSEIKRRNNQVMSNFDLLNDSLIQIQNNIQSIMRIEKKILVNSSKENNGTFVAVEAVRNEIQNIFSIQIKKLNNFISIKKKILDKFNRIEAHEGLITHYKLKGKVEQLYQNIQRFEKQNDFLEIKLTEEKKGCKYLIKMQQQYYESLFNYLNSSNNQ</sequence>
<name>I7M664_TETTS</name>
<feature type="region of interest" description="Disordered" evidence="2">
    <location>
        <begin position="545"/>
        <end position="567"/>
    </location>
</feature>
<evidence type="ECO:0000256" key="1">
    <source>
        <dbReference type="SAM" id="Coils"/>
    </source>
</evidence>
<gene>
    <name evidence="3" type="ORF">TTHERM_00691330</name>
</gene>
<evidence type="ECO:0000313" key="3">
    <source>
        <dbReference type="EMBL" id="EAR84435.2"/>
    </source>
</evidence>
<accession>I7M664</accession>
<dbReference type="KEGG" id="tet:TTHERM_00691330"/>
<dbReference type="EMBL" id="GG662490">
    <property type="protein sequence ID" value="EAR84435.2"/>
    <property type="molecule type" value="Genomic_DNA"/>
</dbReference>
<keyword evidence="1" id="KW-0175">Coiled coil</keyword>
<dbReference type="GeneID" id="7833853"/>
<dbReference type="Proteomes" id="UP000009168">
    <property type="component" value="Unassembled WGS sequence"/>
</dbReference>
<proteinExistence type="predicted"/>
<organism evidence="3 4">
    <name type="scientific">Tetrahymena thermophila (strain SB210)</name>
    <dbReference type="NCBI Taxonomy" id="312017"/>
    <lineage>
        <taxon>Eukaryota</taxon>
        <taxon>Sar</taxon>
        <taxon>Alveolata</taxon>
        <taxon>Ciliophora</taxon>
        <taxon>Intramacronucleata</taxon>
        <taxon>Oligohymenophorea</taxon>
        <taxon>Hymenostomatida</taxon>
        <taxon>Tetrahymenina</taxon>
        <taxon>Tetrahymenidae</taxon>
        <taxon>Tetrahymena</taxon>
    </lineage>
</organism>
<protein>
    <submittedName>
        <fullName evidence="3">Uncharacterized protein</fullName>
    </submittedName>
</protein>
<reference evidence="4" key="1">
    <citation type="journal article" date="2006" name="PLoS Biol.">
        <title>Macronuclear genome sequence of the ciliate Tetrahymena thermophila, a model eukaryote.</title>
        <authorList>
            <person name="Eisen J.A."/>
            <person name="Coyne R.S."/>
            <person name="Wu M."/>
            <person name="Wu D."/>
            <person name="Thiagarajan M."/>
            <person name="Wortman J.R."/>
            <person name="Badger J.H."/>
            <person name="Ren Q."/>
            <person name="Amedeo P."/>
            <person name="Jones K.M."/>
            <person name="Tallon L.J."/>
            <person name="Delcher A.L."/>
            <person name="Salzberg S.L."/>
            <person name="Silva J.C."/>
            <person name="Haas B.J."/>
            <person name="Majoros W.H."/>
            <person name="Farzad M."/>
            <person name="Carlton J.M."/>
            <person name="Smith R.K. Jr."/>
            <person name="Garg J."/>
            <person name="Pearlman R.E."/>
            <person name="Karrer K.M."/>
            <person name="Sun L."/>
            <person name="Manning G."/>
            <person name="Elde N.C."/>
            <person name="Turkewitz A.P."/>
            <person name="Asai D.J."/>
            <person name="Wilkes D.E."/>
            <person name="Wang Y."/>
            <person name="Cai H."/>
            <person name="Collins K."/>
            <person name="Stewart B.A."/>
            <person name="Lee S.R."/>
            <person name="Wilamowska K."/>
            <person name="Weinberg Z."/>
            <person name="Ruzzo W.L."/>
            <person name="Wloga D."/>
            <person name="Gaertig J."/>
            <person name="Frankel J."/>
            <person name="Tsao C.-C."/>
            <person name="Gorovsky M.A."/>
            <person name="Keeling P.J."/>
            <person name="Waller R.F."/>
            <person name="Patron N.J."/>
            <person name="Cherry J.M."/>
            <person name="Stover N.A."/>
            <person name="Krieger C.J."/>
            <person name="del Toro C."/>
            <person name="Ryder H.F."/>
            <person name="Williamson S.C."/>
            <person name="Barbeau R.A."/>
            <person name="Hamilton E.P."/>
            <person name="Orias E."/>
        </authorList>
    </citation>
    <scope>NUCLEOTIDE SEQUENCE [LARGE SCALE GENOMIC DNA]</scope>
    <source>
        <strain evidence="4">SB210</strain>
    </source>
</reference>
<dbReference type="RefSeq" id="XP_001032098.2">
    <property type="nucleotide sequence ID" value="XM_001032098.2"/>
</dbReference>
<feature type="coiled-coil region" evidence="1">
    <location>
        <begin position="252"/>
        <end position="279"/>
    </location>
</feature>
<evidence type="ECO:0000256" key="2">
    <source>
        <dbReference type="SAM" id="MobiDB-lite"/>
    </source>
</evidence>